<evidence type="ECO:0000256" key="1">
    <source>
        <dbReference type="SAM" id="Phobius"/>
    </source>
</evidence>
<gene>
    <name evidence="5" type="ORF">DXB99_13790</name>
    <name evidence="4" type="ORF">DXC13_13385</name>
    <name evidence="3" type="ORF">DXD13_07860</name>
    <name evidence="2" type="ORF">G4319_15430</name>
</gene>
<reference evidence="2" key="3">
    <citation type="submission" date="2020-02" db="EMBL/GenBank/DDBJ databases">
        <authorList>
            <person name="Littmann E."/>
            <person name="Sorbara M."/>
        </authorList>
    </citation>
    <scope>NUCLEOTIDE SEQUENCE</scope>
    <source>
        <strain evidence="2">MSK.17.79</strain>
    </source>
</reference>
<dbReference type="AlphaFoldDB" id="A0A3E4M0A8"/>
<protein>
    <submittedName>
        <fullName evidence="3">Uncharacterized protein</fullName>
    </submittedName>
</protein>
<dbReference type="Proteomes" id="UP000260758">
    <property type="component" value="Unassembled WGS sequence"/>
</dbReference>
<dbReference type="EMBL" id="QSTI01000028">
    <property type="protein sequence ID" value="RGM45057.1"/>
    <property type="molecule type" value="Genomic_DNA"/>
</dbReference>
<dbReference type="EMBL" id="QSQP01000008">
    <property type="protein sequence ID" value="RGK43153.1"/>
    <property type="molecule type" value="Genomic_DNA"/>
</dbReference>
<proteinExistence type="predicted"/>
<evidence type="ECO:0000313" key="8">
    <source>
        <dbReference type="Proteomes" id="UP000261052"/>
    </source>
</evidence>
<feature type="transmembrane region" description="Helical" evidence="1">
    <location>
        <begin position="88"/>
        <end position="107"/>
    </location>
</feature>
<keyword evidence="1" id="KW-0472">Membrane</keyword>
<evidence type="ECO:0000313" key="4">
    <source>
        <dbReference type="EMBL" id="RGM45057.1"/>
    </source>
</evidence>
<feature type="transmembrane region" description="Helical" evidence="1">
    <location>
        <begin position="45"/>
        <end position="67"/>
    </location>
</feature>
<name>A0A3E4M0A8_9FIRM</name>
<sequence>MGKAVKTKKELDENKRAWESTTLKIGLVSSIVTVLNLILDGISIFYVNRLVFAIIGIIVAVILVIVFSSKKLEKKIDKIKNKEYVRRIIEATSLSALFTFLIERTIIPFATENFQCKISAIYMIAIFIALPVITFIVLFKKKEWNYNVD</sequence>
<feature type="transmembrane region" description="Helical" evidence="1">
    <location>
        <begin position="119"/>
        <end position="139"/>
    </location>
</feature>
<reference evidence="6 7" key="1">
    <citation type="submission" date="2018-08" db="EMBL/GenBank/DDBJ databases">
        <title>A genome reference for cultivated species of the human gut microbiota.</title>
        <authorList>
            <person name="Zou Y."/>
            <person name="Xue W."/>
            <person name="Luo G."/>
        </authorList>
    </citation>
    <scope>NUCLEOTIDE SEQUENCE [LARGE SCALE GENOMIC DNA]</scope>
    <source>
        <strain evidence="5 7">OM07-13</strain>
        <strain evidence="4 6">OM08-12AT</strain>
        <strain evidence="3 8">TF11-15AC</strain>
    </source>
</reference>
<keyword evidence="1" id="KW-0812">Transmembrane</keyword>
<dbReference type="Proteomes" id="UP000261052">
    <property type="component" value="Unassembled WGS sequence"/>
</dbReference>
<evidence type="ECO:0000313" key="7">
    <source>
        <dbReference type="Proteomes" id="UP000260758"/>
    </source>
</evidence>
<dbReference type="EMBL" id="JAAILW010000065">
    <property type="protein sequence ID" value="NSC28680.1"/>
    <property type="molecule type" value="Genomic_DNA"/>
</dbReference>
<dbReference type="Proteomes" id="UP000260717">
    <property type="component" value="Unassembled WGS sequence"/>
</dbReference>
<evidence type="ECO:0000313" key="2">
    <source>
        <dbReference type="EMBL" id="NSC28680.1"/>
    </source>
</evidence>
<evidence type="ECO:0000313" key="5">
    <source>
        <dbReference type="EMBL" id="RGM68802.1"/>
    </source>
</evidence>
<organism evidence="3 8">
    <name type="scientific">Agathobacter rectalis</name>
    <dbReference type="NCBI Taxonomy" id="39491"/>
    <lineage>
        <taxon>Bacteria</taxon>
        <taxon>Bacillati</taxon>
        <taxon>Bacillota</taxon>
        <taxon>Clostridia</taxon>
        <taxon>Lachnospirales</taxon>
        <taxon>Lachnospiraceae</taxon>
        <taxon>Agathobacter</taxon>
    </lineage>
</organism>
<dbReference type="EMBL" id="QSTP01000018">
    <property type="protein sequence ID" value="RGM68802.1"/>
    <property type="molecule type" value="Genomic_DNA"/>
</dbReference>
<reference evidence="2" key="2">
    <citation type="journal article" date="2020" name="Cell Host Microbe">
        <title>Functional and Genomic Variation between Human-Derived Isolates of Lachnospiraceae Reveals Inter- and Intra-Species Diversity.</title>
        <authorList>
            <person name="Sorbara M.T."/>
            <person name="Littmann E.R."/>
            <person name="Fontana E."/>
            <person name="Moody T.U."/>
            <person name="Kohout C.E."/>
            <person name="Gjonbalaj M."/>
            <person name="Eaton V."/>
            <person name="Seok R."/>
            <person name="Leiner I.M."/>
            <person name="Pamer E.G."/>
        </authorList>
    </citation>
    <scope>NUCLEOTIDE SEQUENCE</scope>
    <source>
        <strain evidence="2">MSK.17.79</strain>
    </source>
</reference>
<accession>A0A3E4M0A8</accession>
<evidence type="ECO:0000313" key="3">
    <source>
        <dbReference type="EMBL" id="RGK43153.1"/>
    </source>
</evidence>
<dbReference type="Proteomes" id="UP001193670">
    <property type="component" value="Unassembled WGS sequence"/>
</dbReference>
<feature type="transmembrane region" description="Helical" evidence="1">
    <location>
        <begin position="21"/>
        <end position="39"/>
    </location>
</feature>
<keyword evidence="1" id="KW-1133">Transmembrane helix</keyword>
<comment type="caution">
    <text evidence="3">The sequence shown here is derived from an EMBL/GenBank/DDBJ whole genome shotgun (WGS) entry which is preliminary data.</text>
</comment>
<dbReference type="RefSeq" id="WP_117685931.1">
    <property type="nucleotide sequence ID" value="NZ_CP143947.1"/>
</dbReference>
<evidence type="ECO:0000313" key="6">
    <source>
        <dbReference type="Proteomes" id="UP000260717"/>
    </source>
</evidence>